<dbReference type="OrthoDB" id="279005at2"/>
<dbReference type="Proteomes" id="UP000252893">
    <property type="component" value="Unassembled WGS sequence"/>
</dbReference>
<dbReference type="RefSeq" id="WP_113946460.1">
    <property type="nucleotide sequence ID" value="NZ_JBHEEG010000017.1"/>
</dbReference>
<evidence type="ECO:0000313" key="4">
    <source>
        <dbReference type="EMBL" id="RBO88770.1"/>
    </source>
</evidence>
<comment type="caution">
    <text evidence="4">The sequence shown here is derived from an EMBL/GenBank/DDBJ whole genome shotgun (WGS) entry which is preliminary data.</text>
</comment>
<evidence type="ECO:0000313" key="5">
    <source>
        <dbReference type="Proteomes" id="UP000252893"/>
    </source>
</evidence>
<evidence type="ECO:0000259" key="2">
    <source>
        <dbReference type="Pfam" id="PF03432"/>
    </source>
</evidence>
<dbReference type="InterPro" id="IPR005094">
    <property type="entry name" value="Endonuclease_MobA/VirD2"/>
</dbReference>
<keyword evidence="5" id="KW-1185">Reference proteome</keyword>
<dbReference type="Pfam" id="PF03432">
    <property type="entry name" value="Relaxase"/>
    <property type="match status" value="1"/>
</dbReference>
<dbReference type="EMBL" id="QNRH01000018">
    <property type="protein sequence ID" value="RBO88770.1"/>
    <property type="molecule type" value="Genomic_DNA"/>
</dbReference>
<gene>
    <name evidence="4" type="ORF">DFR47_11811</name>
</gene>
<protein>
    <submittedName>
        <fullName evidence="4">Relaxase/mobilization nuclease-like protein</fullName>
    </submittedName>
</protein>
<dbReference type="Pfam" id="PF22863">
    <property type="entry name" value="TraI_middle"/>
    <property type="match status" value="1"/>
</dbReference>
<reference evidence="4 5" key="1">
    <citation type="submission" date="2018-06" db="EMBL/GenBank/DDBJ databases">
        <title>Genomic Encyclopedia of Type Strains, Phase IV (KMG-IV): sequencing the most valuable type-strain genomes for metagenomic binning, comparative biology and taxonomic classification.</title>
        <authorList>
            <person name="Goeker M."/>
        </authorList>
    </citation>
    <scope>NUCLEOTIDE SEQUENCE [LARGE SCALE GENOMIC DNA]</scope>
    <source>
        <strain evidence="4 5">DSM 25619</strain>
    </source>
</reference>
<feature type="domain" description="MobA/VirD2-like nuclease" evidence="2">
    <location>
        <begin position="37"/>
        <end position="151"/>
    </location>
</feature>
<dbReference type="AlphaFoldDB" id="A0A366DFD5"/>
<name>A0A366DFD5_9HYPH</name>
<feature type="domain" description="TraI-like middle" evidence="3">
    <location>
        <begin position="202"/>
        <end position="266"/>
    </location>
</feature>
<dbReference type="InterPro" id="IPR054462">
    <property type="entry name" value="TraI_M"/>
</dbReference>
<feature type="region of interest" description="Disordered" evidence="1">
    <location>
        <begin position="592"/>
        <end position="611"/>
    </location>
</feature>
<organism evidence="4 5">
    <name type="scientific">Pseudochrobactrum asaccharolyticum</name>
    <dbReference type="NCBI Taxonomy" id="354351"/>
    <lineage>
        <taxon>Bacteria</taxon>
        <taxon>Pseudomonadati</taxon>
        <taxon>Pseudomonadota</taxon>
        <taxon>Alphaproteobacteria</taxon>
        <taxon>Hyphomicrobiales</taxon>
        <taxon>Brucellaceae</taxon>
        <taxon>Pseudochrobactrum</taxon>
    </lineage>
</organism>
<sequence length="611" mass="71111">MIGNPYKGRSFKGLIRYLHHGRANDPKPHRVIWSEGRNIATTNDKVLPAIMIATAELSSGVKKPVYHLPISWPPEERLPKKVQLQVADQLLADLGLSEHQTLIVAHDDGDCPHIHIVVNTVHPDTGRVWNAWRDVFRIMESLERQEKELGLRIVDRPDLEAHRSGQKNHDRGQGPTRDERKRAERMNDIPLVKWSEAEMRERRNLITAHFKAANSWSDLEARLQRHGLKLVEAGQGFRITDSTHFMQLSKVGKHAREDKLAERFGESWEDYQILREDPEHSRQLEPPLWEGDSDEDYANAMLAEAEALEQQTRNKENIERLKAAVLACNDCDWYRDKEREAFELGAKRIQLKRALRSHEFIGGRIVNDYNKAMGDLKTYCEEIYQDPKAAMASIRKQLDAGKSMEEINLASAGKLRGWKFFGWASKARNEAHQAIARGGVQRAHERLRRLLNQQEGSDYERMKLNAQLGDLELRHAELMKFLGDDKKRKSVRRELYHNRFHALLMIEEHEILHSSLDDEQKERLIVAKSIKPNYQRDYDAGRLSPDDIWQSSLPEEIKQRLAHHLVERIERRREAEREDIVIDSGDWERANRRDRDAMARSMGKWERGRGR</sequence>
<feature type="region of interest" description="Disordered" evidence="1">
    <location>
        <begin position="157"/>
        <end position="184"/>
    </location>
</feature>
<accession>A0A366DFD5</accession>
<evidence type="ECO:0000256" key="1">
    <source>
        <dbReference type="SAM" id="MobiDB-lite"/>
    </source>
</evidence>
<evidence type="ECO:0000259" key="3">
    <source>
        <dbReference type="Pfam" id="PF22863"/>
    </source>
</evidence>
<proteinExistence type="predicted"/>